<accession>A0A1I5C2H9</accession>
<evidence type="ECO:0000313" key="5">
    <source>
        <dbReference type="Proteomes" id="UP000198806"/>
    </source>
</evidence>
<dbReference type="InterPro" id="IPR031107">
    <property type="entry name" value="Small_HSP"/>
</dbReference>
<dbReference type="CDD" id="cd06471">
    <property type="entry name" value="ACD_LpsHSP_like"/>
    <property type="match status" value="1"/>
</dbReference>
<feature type="domain" description="SHSP" evidence="3">
    <location>
        <begin position="27"/>
        <end position="143"/>
    </location>
</feature>
<proteinExistence type="inferred from homology"/>
<dbReference type="Pfam" id="PF00011">
    <property type="entry name" value="HSP20"/>
    <property type="match status" value="1"/>
</dbReference>
<dbReference type="SUPFAM" id="SSF49764">
    <property type="entry name" value="HSP20-like chaperones"/>
    <property type="match status" value="1"/>
</dbReference>
<dbReference type="Proteomes" id="UP000198806">
    <property type="component" value="Unassembled WGS sequence"/>
</dbReference>
<evidence type="ECO:0000256" key="1">
    <source>
        <dbReference type="PROSITE-ProRule" id="PRU00285"/>
    </source>
</evidence>
<dbReference type="OrthoDB" id="9811615at2"/>
<dbReference type="InterPro" id="IPR002068">
    <property type="entry name" value="A-crystallin/Hsp20_dom"/>
</dbReference>
<dbReference type="PANTHER" id="PTHR11527">
    <property type="entry name" value="HEAT-SHOCK PROTEIN 20 FAMILY MEMBER"/>
    <property type="match status" value="1"/>
</dbReference>
<protein>
    <submittedName>
        <fullName evidence="4">Molecular chaperone IbpA, HSP20 family</fullName>
    </submittedName>
</protein>
<dbReference type="PROSITE" id="PS01031">
    <property type="entry name" value="SHSP"/>
    <property type="match status" value="1"/>
</dbReference>
<dbReference type="InterPro" id="IPR008978">
    <property type="entry name" value="HSP20-like_chaperone"/>
</dbReference>
<dbReference type="AlphaFoldDB" id="A0A1I5C2H9"/>
<reference evidence="4 5" key="1">
    <citation type="submission" date="2016-10" db="EMBL/GenBank/DDBJ databases">
        <authorList>
            <person name="de Groot N.N."/>
        </authorList>
    </citation>
    <scope>NUCLEOTIDE SEQUENCE [LARGE SCALE GENOMIC DNA]</scope>
    <source>
        <strain evidence="4 5">DSM 1283</strain>
    </source>
</reference>
<dbReference type="STRING" id="1527.SAMN04489757_10284"/>
<organism evidence="4 5">
    <name type="scientific">Anaerocolumna aminovalerica</name>
    <dbReference type="NCBI Taxonomy" id="1527"/>
    <lineage>
        <taxon>Bacteria</taxon>
        <taxon>Bacillati</taxon>
        <taxon>Bacillota</taxon>
        <taxon>Clostridia</taxon>
        <taxon>Lachnospirales</taxon>
        <taxon>Lachnospiraceae</taxon>
        <taxon>Anaerocolumna</taxon>
    </lineage>
</organism>
<keyword evidence="5" id="KW-1185">Reference proteome</keyword>
<evidence type="ECO:0000313" key="4">
    <source>
        <dbReference type="EMBL" id="SFN81127.1"/>
    </source>
</evidence>
<comment type="similarity">
    <text evidence="1 2">Belongs to the small heat shock protein (HSP20) family.</text>
</comment>
<gene>
    <name evidence="4" type="ORF">SAMN04489757_10284</name>
</gene>
<dbReference type="RefSeq" id="WP_091683925.1">
    <property type="nucleotide sequence ID" value="NZ_BAABFM010000017.1"/>
</dbReference>
<dbReference type="Gene3D" id="2.60.40.790">
    <property type="match status" value="1"/>
</dbReference>
<evidence type="ECO:0000259" key="3">
    <source>
        <dbReference type="PROSITE" id="PS01031"/>
    </source>
</evidence>
<evidence type="ECO:0000256" key="2">
    <source>
        <dbReference type="RuleBase" id="RU003616"/>
    </source>
</evidence>
<dbReference type="EMBL" id="FOWD01000002">
    <property type="protein sequence ID" value="SFN81127.1"/>
    <property type="molecule type" value="Genomic_DNA"/>
</dbReference>
<sequence>MLLPRLFNDKFVDNIFDDMFSFPSAFNVSSSRWMSTNVKDLGNDYQLEIELPGYKKEDIQAQLNSGYLTISADRQSATEVKDENGKYIRKESYSGKCQRSFYVGESLKEEDFKASFKDGILSVVFPKEKGQNNIEEQKYIPIE</sequence>
<name>A0A1I5C2H9_9FIRM</name>